<dbReference type="NCBIfam" id="NF038325">
    <property type="entry name" value="DISARM_DrmAS"/>
    <property type="match status" value="1"/>
</dbReference>
<dbReference type="Proteomes" id="UP000013057">
    <property type="component" value="Unassembled WGS sequence"/>
</dbReference>
<organism evidence="2 3">
    <name type="scientific">Anoxybacillus flavithermus NBRC 109594</name>
    <dbReference type="NCBI Taxonomy" id="1315967"/>
    <lineage>
        <taxon>Bacteria</taxon>
        <taxon>Bacillati</taxon>
        <taxon>Bacillota</taxon>
        <taxon>Bacilli</taxon>
        <taxon>Bacillales</taxon>
        <taxon>Anoxybacillaceae</taxon>
        <taxon>Anoxybacillus</taxon>
    </lineage>
</organism>
<dbReference type="Pfam" id="PF00271">
    <property type="entry name" value="Helicase_C"/>
    <property type="match status" value="1"/>
</dbReference>
<feature type="domain" description="Helicase C-terminal" evidence="1">
    <location>
        <begin position="785"/>
        <end position="965"/>
    </location>
</feature>
<sequence>MEASKYRELRQMIVEALKRDLIGPDHNAQDILNEPPTQAYLTGILHPLDKEEVEEDWEELLGSAVNEEEINKNDNSIADEVVERNIQGRSKKLKKQSTMGIRFYTKREEADFNVLIRWGKYQKKEEINQDGRKKVLYVRDAKEEKIPFNYYMLENEKKEFLVAEHLKLVIICRSIKNTNNLLFSVFLRNISTNKGDAFFQVEFEIFNSEGKAIFIAENIARPHLSKQPFEEFIYRNKPTFAKGFGCAASWEAKNEERAYRLKTEFIPTHEVNKMKTELPYSPKYGDIPENFLSIKYFSEETNQQKVIARLNNLADRYEEWINSLSLYEIAEQDQAKQNIDDCRFALRRIRNGIQLLNDQKVFDAFVFMNKVMHVQSAMKAFSKNKTSLEEEIGKEHFNWRPFQIAFILLNLEGIVNPQSNDRKIVDLLWFPTGGGKTEAYLGLAAFLLGYRRLSATMEQHFEKDGGVTIFIRYTLRLLTTQQRDRLLRMICACEYIRQTDPKKRLGKSEYSVGFWVGGQVTVNELKELTVSNYKSEENVKADYKKLERQIISCPCCGSNDLVYKMLPNEDINTKKEGFRIFCSNDRCHFSQTHIPVYLIDEEIYRRLPTVVISTVDKFARLPWDERTAALFGKVDRYCERCGYIANGEEHSSHRKPKADVNPIKPFHPPELIIQDELHLITGPLGSIYGGYETAIEELCSYSLENGERIKPKYVVATATIQNAAEQIKRLYARKEMKQFPPSGLEAEDSFFAKEIPIEEEPFRLYSGICVSGHSMKTVLVRVYAVLLQFTENLKDNPEYSGFLDPYRTLIGYFNSIRELGGAVRLLDDDIKKRLQIITNKYKFPSQRYVKKYRELTSRIPSYKIPEVLGELEREMGNEELDVVLATNMISVGMDVDRLGLMVVTGQPKQTSEYIQASSRVGRKFPGLVITVYNPYRPRDMSHYQNFKGYHSRLYYHVEGTTATPYASRARDRFLHAITVALLRLNNPELATNKSAKNIKYMDLSNIRKIIEERTLIVEKKNVDDTLSELNQFLDSWIKDSELQTDLEYYFFASNKQAMRNARNKNRLLRRYWEKELRKTEKPTLDSMREIETTSGLKLYDKEWWLK</sequence>
<protein>
    <submittedName>
        <fullName evidence="2">Putative DNA helicase</fullName>
    </submittedName>
</protein>
<evidence type="ECO:0000313" key="2">
    <source>
        <dbReference type="EMBL" id="GAC91968.1"/>
    </source>
</evidence>
<evidence type="ECO:0000259" key="1">
    <source>
        <dbReference type="PROSITE" id="PS51194"/>
    </source>
</evidence>
<dbReference type="SMART" id="SM00490">
    <property type="entry name" value="HELICc"/>
    <property type="match status" value="1"/>
</dbReference>
<name>R4G1K6_9BACL</name>
<dbReference type="Gene3D" id="3.40.50.300">
    <property type="entry name" value="P-loop containing nucleotide triphosphate hydrolases"/>
    <property type="match status" value="1"/>
</dbReference>
<keyword evidence="2" id="KW-0378">Hydrolase</keyword>
<proteinExistence type="predicted"/>
<evidence type="ECO:0000313" key="3">
    <source>
        <dbReference type="Proteomes" id="UP000013057"/>
    </source>
</evidence>
<dbReference type="SUPFAM" id="SSF52540">
    <property type="entry name" value="P-loop containing nucleoside triphosphate hydrolases"/>
    <property type="match status" value="2"/>
</dbReference>
<dbReference type="PROSITE" id="PS51194">
    <property type="entry name" value="HELICASE_CTER"/>
    <property type="match status" value="1"/>
</dbReference>
<dbReference type="EMBL" id="BARH01000022">
    <property type="protein sequence ID" value="GAC91968.1"/>
    <property type="molecule type" value="Genomic_DNA"/>
</dbReference>
<gene>
    <name evidence="2" type="ORF">KN10_2404</name>
</gene>
<accession>R4G1K6</accession>
<dbReference type="AlphaFoldDB" id="R4G1K6"/>
<dbReference type="CDD" id="cd18785">
    <property type="entry name" value="SF2_C"/>
    <property type="match status" value="1"/>
</dbReference>
<keyword evidence="2" id="KW-0067">ATP-binding</keyword>
<dbReference type="InterPro" id="IPR001650">
    <property type="entry name" value="Helicase_C-like"/>
</dbReference>
<dbReference type="GO" id="GO:0004386">
    <property type="term" value="F:helicase activity"/>
    <property type="evidence" value="ECO:0007669"/>
    <property type="project" value="UniProtKB-KW"/>
</dbReference>
<keyword evidence="2" id="KW-0547">Nucleotide-binding</keyword>
<comment type="caution">
    <text evidence="2">The sequence shown here is derived from an EMBL/GenBank/DDBJ whole genome shotgun (WGS) entry which is preliminary data.</text>
</comment>
<dbReference type="InterPro" id="IPR027417">
    <property type="entry name" value="P-loop_NTPase"/>
</dbReference>
<dbReference type="RefSeq" id="WP_006322872.1">
    <property type="nucleotide sequence ID" value="NZ_BARH01000022.1"/>
</dbReference>
<reference evidence="3" key="1">
    <citation type="journal article" date="2013" name="Genome">
        <title>Draft Genome Sequence of a Thermophilic Member of the Bacillaceae, Anoxybacillus flavithermus Strain Kn10, Isolated from the Kan-nawa Hot Spring in Japan.</title>
        <authorList>
            <person name="Matsutani M."/>
            <person name="Shirakihara Y."/>
            <person name="Imada K."/>
            <person name="Yakushi T."/>
            <person name="Matsushita K."/>
        </authorList>
    </citation>
    <scope>NUCLEOTIDE SEQUENCE [LARGE SCALE GENOMIC DNA]</scope>
    <source>
        <strain evidence="3">NBRC 109594</strain>
    </source>
</reference>
<keyword evidence="2" id="KW-0347">Helicase</keyword>